<dbReference type="NCBIfam" id="NF045892">
    <property type="entry name" value="ICE_Mbov_0399"/>
    <property type="match status" value="1"/>
</dbReference>
<name>A0AAI9T3M4_SPIME</name>
<accession>A0AAI9T3M4</accession>
<proteinExistence type="predicted"/>
<feature type="transmembrane region" description="Helical" evidence="2">
    <location>
        <begin position="950"/>
        <end position="971"/>
    </location>
</feature>
<dbReference type="Proteomes" id="UP000004057">
    <property type="component" value="Unassembled WGS sequence"/>
</dbReference>
<feature type="compositionally biased region" description="Pro residues" evidence="1">
    <location>
        <begin position="924"/>
        <end position="934"/>
    </location>
</feature>
<gene>
    <name evidence="3" type="ORF">SPM_002460</name>
</gene>
<sequence length="978" mass="111745">MKTWINILLLSILGSTIFSSKAINLNKNYLNNISNSQYNNNIDPTYPTFKDKQTWYDSQRVCWDGGTCEPHPSSKTISFNWRQYADDWNTFKKNYSSFTIGIYASANSRYNSSTLTDRTFNTSVISSNRMDSGIGRYNYNKFLSNANAHYENYGSNSAYAGYYLWHDSTYIYVFLSLVAQTQKGGIGETRGAEASLNYKGITFHSSFSLQNVKNNLNYALNKEISLTSDYSGSLEDKKNINDPTGKGNDLTTLLTTTIKNVLGNEYSKWKPYIQPFSFNNSTRKATTVFKFRNSTTGNQEIWTFETPVNIKLSENYWGKSLRGRLNIFPGQIVNPNDSTQGMVPDKPIQLEPDKVSDTYGGTLEFHTTAHLQFDGLNDSSEWMTVNGQPVEVINNKFVYNMKDQRVMEGKEATNIYDIVVNHDDETNKAKYRIKYKISNLVPTLLPKWYAWDPAKNPNQNDLIVPSIDGKPNPKYDPEVNPETGTKTQILWVKKKSKYPFPLDPLNKYGEVIDPKRNPGDYDLGFLAEGSVVGMGVQQLFNPAEVSEVWREGVNSNLISPSNPTEREQLTKIKPDSVNKYWSWEGFWHYITKTNDNLAYEKYVLIGAKYQDKYPRFLDILGNNNIAVDFWTTIHGIHLKNYLIDYKKLDLTKISKLNFEQVASYWKEYTSDIIAQRIPPDPNPADFVDISGNFPAIKMNEIDVNKIRSLVLAYAQNYINQKASGAKLGIDYYVVTKEGIDISSNADALKPLLDNLTEPKYLDIIIKTKQFSSILIGEANGSIKNSRNYDPEKVKDLSKIKFNNQKFNFAGFSIEEMKNWIIKYINLGLKKSGYTDLVFNKDYGISINDIPPTDENHNNVPGYFNDEIFSDFLNNLERSKKITIVVYANDASDLAEGKTEFVLENYINGDKPDPDPTNPTNPVDPIEPNPNPTNPTNPEIPTWGDKKYLRWLLPVIIIPIIGIIIGIIWFYFRFKKRIR</sequence>
<dbReference type="AlphaFoldDB" id="A0AAI9T3M4"/>
<organism evidence="3 4">
    <name type="scientific">Spiroplasma melliferum KC3</name>
    <dbReference type="NCBI Taxonomy" id="570509"/>
    <lineage>
        <taxon>Bacteria</taxon>
        <taxon>Bacillati</taxon>
        <taxon>Mycoplasmatota</taxon>
        <taxon>Mollicutes</taxon>
        <taxon>Entomoplasmatales</taxon>
        <taxon>Spiroplasmataceae</taxon>
        <taxon>Spiroplasma</taxon>
    </lineage>
</organism>
<comment type="caution">
    <text evidence="3">The sequence shown here is derived from an EMBL/GenBank/DDBJ whole genome shotgun (WGS) entry which is preliminary data.</text>
</comment>
<reference evidence="3 4" key="1">
    <citation type="journal article" date="2012" name="J. Proteome Res.">
        <title>Application of Spiroplasma melliferum proteogenomic profiling for the discovery of virulence factors and pathogenicity mechanisms in host-associated spiroplasmas.</title>
        <authorList>
            <person name="Alexeev D."/>
            <person name="Kostrjukova E."/>
            <person name="Aliper A."/>
            <person name="Popenko A."/>
            <person name="Bazaleev N."/>
            <person name="Tyakht A."/>
            <person name="Selezneva O."/>
            <person name="Akopian T."/>
            <person name="Prichodko E."/>
            <person name="Kondratov I."/>
            <person name="Chukin M."/>
            <person name="Demina I."/>
            <person name="Galyamina M."/>
            <person name="Kamashev D."/>
            <person name="Vanyushkina A."/>
            <person name="Ladygina V."/>
            <person name="Levitskii S."/>
            <person name="Lazarev V."/>
            <person name="Govorun V."/>
        </authorList>
    </citation>
    <scope>NUCLEOTIDE SEQUENCE [LARGE SCALE GENOMIC DNA]</scope>
    <source>
        <strain evidence="3 4">KC3</strain>
    </source>
</reference>
<keyword evidence="2" id="KW-0472">Membrane</keyword>
<feature type="region of interest" description="Disordered" evidence="1">
    <location>
        <begin position="906"/>
        <end position="939"/>
    </location>
</feature>
<evidence type="ECO:0000313" key="4">
    <source>
        <dbReference type="Proteomes" id="UP000004057"/>
    </source>
</evidence>
<feature type="region of interest" description="Disordered" evidence="1">
    <location>
        <begin position="463"/>
        <end position="482"/>
    </location>
</feature>
<evidence type="ECO:0000256" key="1">
    <source>
        <dbReference type="SAM" id="MobiDB-lite"/>
    </source>
</evidence>
<keyword evidence="2" id="KW-0812">Transmembrane</keyword>
<keyword evidence="2" id="KW-1133">Transmembrane helix</keyword>
<protein>
    <submittedName>
        <fullName evidence="3">ICEF-II</fullName>
    </submittedName>
</protein>
<evidence type="ECO:0000313" key="3">
    <source>
        <dbReference type="EMBL" id="KAI92877.1"/>
    </source>
</evidence>
<evidence type="ECO:0000256" key="2">
    <source>
        <dbReference type="SAM" id="Phobius"/>
    </source>
</evidence>
<dbReference type="EMBL" id="AGBZ02000001">
    <property type="protein sequence ID" value="KAI92877.1"/>
    <property type="molecule type" value="Genomic_DNA"/>
</dbReference>
<dbReference type="RefSeq" id="WP_004028015.1">
    <property type="nucleotide sequence ID" value="NZ_AGBZ02000001.1"/>
</dbReference>